<dbReference type="InParanoid" id="A0A136J5J8"/>
<evidence type="ECO:0000313" key="3">
    <source>
        <dbReference type="Proteomes" id="UP000070501"/>
    </source>
</evidence>
<evidence type="ECO:0000256" key="1">
    <source>
        <dbReference type="SAM" id="Phobius"/>
    </source>
</evidence>
<organism evidence="2 3">
    <name type="scientific">Microdochium bolleyi</name>
    <dbReference type="NCBI Taxonomy" id="196109"/>
    <lineage>
        <taxon>Eukaryota</taxon>
        <taxon>Fungi</taxon>
        <taxon>Dikarya</taxon>
        <taxon>Ascomycota</taxon>
        <taxon>Pezizomycotina</taxon>
        <taxon>Sordariomycetes</taxon>
        <taxon>Xylariomycetidae</taxon>
        <taxon>Xylariales</taxon>
        <taxon>Microdochiaceae</taxon>
        <taxon>Microdochium</taxon>
    </lineage>
</organism>
<keyword evidence="3" id="KW-1185">Reference proteome</keyword>
<accession>A0A136J5J8</accession>
<name>A0A136J5J8_9PEZI</name>
<keyword evidence="1" id="KW-0812">Transmembrane</keyword>
<protein>
    <submittedName>
        <fullName evidence="2">Uncharacterized protein</fullName>
    </submittedName>
</protein>
<evidence type="ECO:0000313" key="2">
    <source>
        <dbReference type="EMBL" id="KXJ92402.1"/>
    </source>
</evidence>
<dbReference type="AlphaFoldDB" id="A0A136J5J8"/>
<gene>
    <name evidence="2" type="ORF">Micbo1qcDRAFT_61826</name>
</gene>
<feature type="transmembrane region" description="Helical" evidence="1">
    <location>
        <begin position="21"/>
        <end position="44"/>
    </location>
</feature>
<keyword evidence="1" id="KW-0472">Membrane</keyword>
<reference evidence="3" key="1">
    <citation type="submission" date="2016-02" db="EMBL/GenBank/DDBJ databases">
        <title>Draft genome sequence of Microdochium bolleyi, a fungal endophyte of beachgrass.</title>
        <authorList>
            <consortium name="DOE Joint Genome Institute"/>
            <person name="David A.S."/>
            <person name="May G."/>
            <person name="Haridas S."/>
            <person name="Lim J."/>
            <person name="Wang M."/>
            <person name="Labutti K."/>
            <person name="Lipzen A."/>
            <person name="Barry K."/>
            <person name="Grigoriev I.V."/>
        </authorList>
    </citation>
    <scope>NUCLEOTIDE SEQUENCE [LARGE SCALE GENOMIC DNA]</scope>
    <source>
        <strain evidence="3">J235TASD1</strain>
    </source>
</reference>
<dbReference type="Proteomes" id="UP000070501">
    <property type="component" value="Unassembled WGS sequence"/>
</dbReference>
<dbReference type="EMBL" id="KQ964249">
    <property type="protein sequence ID" value="KXJ92402.1"/>
    <property type="molecule type" value="Genomic_DNA"/>
</dbReference>
<proteinExistence type="predicted"/>
<sequence length="64" mass="7183">MDHAMRDSGGAPRSRQAWKAWLVFLCKAAIVLVPAVSFQSQYLIPWHFTQSGSSHYSAPLGYCR</sequence>
<keyword evidence="1" id="KW-1133">Transmembrane helix</keyword>